<organism evidence="2">
    <name type="scientific">Tetraodon nigroviridis</name>
    <name type="common">Spotted green pufferfish</name>
    <name type="synonym">Chelonodon nigroviridis</name>
    <dbReference type="NCBI Taxonomy" id="99883"/>
    <lineage>
        <taxon>Eukaryota</taxon>
        <taxon>Metazoa</taxon>
        <taxon>Chordata</taxon>
        <taxon>Craniata</taxon>
        <taxon>Vertebrata</taxon>
        <taxon>Euteleostomi</taxon>
        <taxon>Actinopterygii</taxon>
        <taxon>Neopterygii</taxon>
        <taxon>Teleostei</taxon>
        <taxon>Neoteleostei</taxon>
        <taxon>Acanthomorphata</taxon>
        <taxon>Eupercaria</taxon>
        <taxon>Tetraodontiformes</taxon>
        <taxon>Tetradontoidea</taxon>
        <taxon>Tetraodontidae</taxon>
        <taxon>Tetraodon</taxon>
    </lineage>
</organism>
<gene>
    <name evidence="2" type="ORF">GSTENG00025659001</name>
</gene>
<comment type="caution">
    <text evidence="2">The sequence shown here is derived from an EMBL/GenBank/DDBJ whole genome shotgun (WGS) entry which is preliminary data.</text>
</comment>
<evidence type="ECO:0000256" key="1">
    <source>
        <dbReference type="SAM" id="MobiDB-lite"/>
    </source>
</evidence>
<evidence type="ECO:0000313" key="2">
    <source>
        <dbReference type="EMBL" id="CAG05589.1"/>
    </source>
</evidence>
<reference evidence="2" key="2">
    <citation type="submission" date="2004-02" db="EMBL/GenBank/DDBJ databases">
        <authorList>
            <consortium name="Genoscope"/>
            <consortium name="Whitehead Institute Centre for Genome Research"/>
        </authorList>
    </citation>
    <scope>NUCLEOTIDE SEQUENCE</scope>
</reference>
<feature type="region of interest" description="Disordered" evidence="1">
    <location>
        <begin position="1"/>
        <end position="26"/>
    </location>
</feature>
<feature type="non-terminal residue" evidence="2">
    <location>
        <position position="26"/>
    </location>
</feature>
<dbReference type="AlphaFoldDB" id="Q4S193"/>
<name>Q4S193_TETNG</name>
<reference evidence="2" key="1">
    <citation type="journal article" date="2004" name="Nature">
        <title>Genome duplication in the teleost fish Tetraodon nigroviridis reveals the early vertebrate proto-karyotype.</title>
        <authorList>
            <person name="Jaillon O."/>
            <person name="Aury J.-M."/>
            <person name="Brunet F."/>
            <person name="Petit J.-L."/>
            <person name="Stange-Thomann N."/>
            <person name="Mauceli E."/>
            <person name="Bouneau L."/>
            <person name="Fischer C."/>
            <person name="Ozouf-Costaz C."/>
            <person name="Bernot A."/>
            <person name="Nicaud S."/>
            <person name="Jaffe D."/>
            <person name="Fisher S."/>
            <person name="Lutfalla G."/>
            <person name="Dossat C."/>
            <person name="Segurens B."/>
            <person name="Dasilva C."/>
            <person name="Salanoubat M."/>
            <person name="Levy M."/>
            <person name="Boudet N."/>
            <person name="Castellano S."/>
            <person name="Anthouard V."/>
            <person name="Jubin C."/>
            <person name="Castelli V."/>
            <person name="Katinka M."/>
            <person name="Vacherie B."/>
            <person name="Biemont C."/>
            <person name="Skalli Z."/>
            <person name="Cattolico L."/>
            <person name="Poulain J."/>
            <person name="De Berardinis V."/>
            <person name="Cruaud C."/>
            <person name="Duprat S."/>
            <person name="Brottier P."/>
            <person name="Coutanceau J.-P."/>
            <person name="Gouzy J."/>
            <person name="Parra G."/>
            <person name="Lardier G."/>
            <person name="Chapple C."/>
            <person name="McKernan K.J."/>
            <person name="McEwan P."/>
            <person name="Bosak S."/>
            <person name="Kellis M."/>
            <person name="Volff J.-N."/>
            <person name="Guigo R."/>
            <person name="Zody M.C."/>
            <person name="Mesirov J."/>
            <person name="Lindblad-Toh K."/>
            <person name="Birren B."/>
            <person name="Nusbaum C."/>
            <person name="Kahn D."/>
            <person name="Robinson-Rechavi M."/>
            <person name="Laudet V."/>
            <person name="Schachter V."/>
            <person name="Quetier F."/>
            <person name="Saurin W."/>
            <person name="Scarpelli C."/>
            <person name="Wincker P."/>
            <person name="Lander E.S."/>
            <person name="Weissenbach J."/>
            <person name="Roest Crollius H."/>
        </authorList>
    </citation>
    <scope>NUCLEOTIDE SEQUENCE [LARGE SCALE GENOMIC DNA]</scope>
</reference>
<dbReference type="EMBL" id="CAAE01014769">
    <property type="protein sequence ID" value="CAG05589.1"/>
    <property type="molecule type" value="Genomic_DNA"/>
</dbReference>
<protein>
    <submittedName>
        <fullName evidence="2">(spotted green pufferfish) hypothetical protein</fullName>
    </submittedName>
</protein>
<sequence>PSKQERTSFRDKRVQLSGGWGGGRKK</sequence>
<feature type="non-terminal residue" evidence="2">
    <location>
        <position position="1"/>
    </location>
</feature>
<accession>Q4S193</accession>
<proteinExistence type="predicted"/>
<dbReference type="KEGG" id="tng:GSTEN00025659G001"/>
<feature type="compositionally biased region" description="Basic and acidic residues" evidence="1">
    <location>
        <begin position="1"/>
        <end position="14"/>
    </location>
</feature>